<dbReference type="AlphaFoldDB" id="A0A5B1CQE2"/>
<dbReference type="EMBL" id="VRLW01000001">
    <property type="protein sequence ID" value="KAA1261603.1"/>
    <property type="molecule type" value="Genomic_DNA"/>
</dbReference>
<proteinExistence type="predicted"/>
<sequence length="78" mass="9138">MHSALITLNSLNHEVEKLTGHSWSTMTYRRWMKAGVNGRILKSRKIGRRIFIEPDDLRDFLFPRKKNAKKRKAVSSRG</sequence>
<evidence type="ECO:0000313" key="1">
    <source>
        <dbReference type="EMBL" id="KAA1261603.1"/>
    </source>
</evidence>
<name>A0A5B1CQE2_9BACT</name>
<dbReference type="Proteomes" id="UP000322699">
    <property type="component" value="Unassembled WGS sequence"/>
</dbReference>
<reference evidence="1 2" key="1">
    <citation type="submission" date="2019-08" db="EMBL/GenBank/DDBJ databases">
        <title>Deep-cultivation of Planctomycetes and their phenomic and genomic characterization uncovers novel biology.</title>
        <authorList>
            <person name="Wiegand S."/>
            <person name="Jogler M."/>
            <person name="Boedeker C."/>
            <person name="Pinto D."/>
            <person name="Vollmers J."/>
            <person name="Rivas-Marin E."/>
            <person name="Kohn T."/>
            <person name="Peeters S.H."/>
            <person name="Heuer A."/>
            <person name="Rast P."/>
            <person name="Oberbeckmann S."/>
            <person name="Bunk B."/>
            <person name="Jeske O."/>
            <person name="Meyerdierks A."/>
            <person name="Storesund J.E."/>
            <person name="Kallscheuer N."/>
            <person name="Luecker S."/>
            <person name="Lage O.M."/>
            <person name="Pohl T."/>
            <person name="Merkel B.J."/>
            <person name="Hornburger P."/>
            <person name="Mueller R.-W."/>
            <person name="Bruemmer F."/>
            <person name="Labrenz M."/>
            <person name="Spormann A.M."/>
            <person name="Op Den Camp H."/>
            <person name="Overmann J."/>
            <person name="Amann R."/>
            <person name="Jetten M.S.M."/>
            <person name="Mascher T."/>
            <person name="Medema M.H."/>
            <person name="Devos D.P."/>
            <person name="Kaster A.-K."/>
            <person name="Ovreas L."/>
            <person name="Rohde M."/>
            <person name="Galperin M.Y."/>
            <person name="Jogler C."/>
        </authorList>
    </citation>
    <scope>NUCLEOTIDE SEQUENCE [LARGE SCALE GENOMIC DNA]</scope>
    <source>
        <strain evidence="1 2">LF1</strain>
    </source>
</reference>
<comment type="caution">
    <text evidence="1">The sequence shown here is derived from an EMBL/GenBank/DDBJ whole genome shotgun (WGS) entry which is preliminary data.</text>
</comment>
<protein>
    <submittedName>
        <fullName evidence="1">Uncharacterized protein</fullName>
    </submittedName>
</protein>
<gene>
    <name evidence="1" type="ORF">LF1_41540</name>
</gene>
<evidence type="ECO:0000313" key="2">
    <source>
        <dbReference type="Proteomes" id="UP000322699"/>
    </source>
</evidence>
<accession>A0A5B1CQE2</accession>
<keyword evidence="2" id="KW-1185">Reference proteome</keyword>
<organism evidence="1 2">
    <name type="scientific">Rubripirellula obstinata</name>
    <dbReference type="NCBI Taxonomy" id="406547"/>
    <lineage>
        <taxon>Bacteria</taxon>
        <taxon>Pseudomonadati</taxon>
        <taxon>Planctomycetota</taxon>
        <taxon>Planctomycetia</taxon>
        <taxon>Pirellulales</taxon>
        <taxon>Pirellulaceae</taxon>
        <taxon>Rubripirellula</taxon>
    </lineage>
</organism>